<sequence length="130" mass="12895">GNVTSENTCNNSNGKLGEPSASVGLPNSNGPTNNSSSAPPGGPPLNGNELTGQLPNCTDEALIANAIGGATGGLASNYAAAAAKAAASAVVTERQLAEVAAHARDLETTLATMQKELCRGQEQVCPSLHV</sequence>
<dbReference type="AlphaFoldDB" id="A0A448XS65"/>
<name>A0A448XS65_9PLAT</name>
<keyword evidence="3" id="KW-1185">Reference proteome</keyword>
<evidence type="ECO:0000313" key="2">
    <source>
        <dbReference type="EMBL" id="VEL43676.1"/>
    </source>
</evidence>
<evidence type="ECO:0000313" key="3">
    <source>
        <dbReference type="Proteomes" id="UP000784294"/>
    </source>
</evidence>
<accession>A0A448XS65</accession>
<feature type="region of interest" description="Disordered" evidence="1">
    <location>
        <begin position="1"/>
        <end position="54"/>
    </location>
</feature>
<reference evidence="2" key="1">
    <citation type="submission" date="2018-11" db="EMBL/GenBank/DDBJ databases">
        <authorList>
            <consortium name="Pathogen Informatics"/>
        </authorList>
    </citation>
    <scope>NUCLEOTIDE SEQUENCE</scope>
</reference>
<gene>
    <name evidence="2" type="ORF">PXEA_LOCUS37116</name>
</gene>
<feature type="compositionally biased region" description="Low complexity" evidence="1">
    <location>
        <begin position="24"/>
        <end position="52"/>
    </location>
</feature>
<organism evidence="2 3">
    <name type="scientific">Protopolystoma xenopodis</name>
    <dbReference type="NCBI Taxonomy" id="117903"/>
    <lineage>
        <taxon>Eukaryota</taxon>
        <taxon>Metazoa</taxon>
        <taxon>Spiralia</taxon>
        <taxon>Lophotrochozoa</taxon>
        <taxon>Platyhelminthes</taxon>
        <taxon>Monogenea</taxon>
        <taxon>Polyopisthocotylea</taxon>
        <taxon>Polystomatidea</taxon>
        <taxon>Polystomatidae</taxon>
        <taxon>Protopolystoma</taxon>
    </lineage>
</organism>
<feature type="non-terminal residue" evidence="2">
    <location>
        <position position="1"/>
    </location>
</feature>
<evidence type="ECO:0000256" key="1">
    <source>
        <dbReference type="SAM" id="MobiDB-lite"/>
    </source>
</evidence>
<protein>
    <submittedName>
        <fullName evidence="2">Uncharacterized protein</fullName>
    </submittedName>
</protein>
<comment type="caution">
    <text evidence="2">The sequence shown here is derived from an EMBL/GenBank/DDBJ whole genome shotgun (WGS) entry which is preliminary data.</text>
</comment>
<proteinExistence type="predicted"/>
<feature type="compositionally biased region" description="Polar residues" evidence="1">
    <location>
        <begin position="1"/>
        <end position="14"/>
    </location>
</feature>
<dbReference type="EMBL" id="CAAALY010283964">
    <property type="protein sequence ID" value="VEL43676.1"/>
    <property type="molecule type" value="Genomic_DNA"/>
</dbReference>
<dbReference type="Proteomes" id="UP000784294">
    <property type="component" value="Unassembled WGS sequence"/>
</dbReference>